<dbReference type="PANTHER" id="PTHR42951">
    <property type="entry name" value="METALLO-BETA-LACTAMASE DOMAIN-CONTAINING"/>
    <property type="match status" value="1"/>
</dbReference>
<evidence type="ECO:0000313" key="3">
    <source>
        <dbReference type="Proteomes" id="UP000316167"/>
    </source>
</evidence>
<dbReference type="PANTHER" id="PTHR42951:SF17">
    <property type="entry name" value="METALLO-BETA-LACTAMASE DOMAIN-CONTAINING PROTEIN"/>
    <property type="match status" value="1"/>
</dbReference>
<organism evidence="2 3">
    <name type="scientific">Lacibacter cauensis</name>
    <dbReference type="NCBI Taxonomy" id="510947"/>
    <lineage>
        <taxon>Bacteria</taxon>
        <taxon>Pseudomonadati</taxon>
        <taxon>Bacteroidota</taxon>
        <taxon>Chitinophagia</taxon>
        <taxon>Chitinophagales</taxon>
        <taxon>Chitinophagaceae</taxon>
        <taxon>Lacibacter</taxon>
    </lineage>
</organism>
<dbReference type="InterPro" id="IPR050855">
    <property type="entry name" value="NDM-1-like"/>
</dbReference>
<dbReference type="SUPFAM" id="SSF56281">
    <property type="entry name" value="Metallo-hydrolase/oxidoreductase"/>
    <property type="match status" value="1"/>
</dbReference>
<keyword evidence="3" id="KW-1185">Reference proteome</keyword>
<feature type="domain" description="Metallo-beta-lactamase" evidence="1">
    <location>
        <begin position="19"/>
        <end position="205"/>
    </location>
</feature>
<dbReference type="Gene3D" id="3.60.15.10">
    <property type="entry name" value="Ribonuclease Z/Hydroxyacylglutathione hydrolase-like"/>
    <property type="match status" value="1"/>
</dbReference>
<evidence type="ECO:0000259" key="1">
    <source>
        <dbReference type="SMART" id="SM00849"/>
    </source>
</evidence>
<dbReference type="EMBL" id="VLLE01000002">
    <property type="protein sequence ID" value="TWI85756.1"/>
    <property type="molecule type" value="Genomic_DNA"/>
</dbReference>
<gene>
    <name evidence="2" type="ORF">IQ13_0924</name>
</gene>
<dbReference type="CDD" id="cd07721">
    <property type="entry name" value="yflN-like_MBL-fold"/>
    <property type="match status" value="1"/>
</dbReference>
<dbReference type="Proteomes" id="UP000316167">
    <property type="component" value="Unassembled WGS sequence"/>
</dbReference>
<dbReference type="SMART" id="SM00849">
    <property type="entry name" value="Lactamase_B"/>
    <property type="match status" value="1"/>
</dbReference>
<name>A0A562SYG4_9BACT</name>
<sequence length="227" mass="25187">MIHQIAEDVYQIALLRRNAINAYLVDNILIDAGIKYSGPKLISAIGDKEVKAHAITHAHADHQGASSFVCNHYQIPFWSSEAEKQYAETGNATAGYPYPNHLITKFQKKFWAGDGHPVQQILKEGDSVGTFRVVETPGHSKGHLSFFREKDGVLIVGDVLVNMNLLTTLPGLHEPPDLFTADLEQNRESIKKIARLRPKIMCFGHGPVLYDKGELHTFCKKTGASSK</sequence>
<dbReference type="InterPro" id="IPR036866">
    <property type="entry name" value="RibonucZ/Hydroxyglut_hydro"/>
</dbReference>
<keyword evidence="2" id="KW-0378">Hydrolase</keyword>
<comment type="caution">
    <text evidence="2">The sequence shown here is derived from an EMBL/GenBank/DDBJ whole genome shotgun (WGS) entry which is preliminary data.</text>
</comment>
<proteinExistence type="predicted"/>
<dbReference type="Pfam" id="PF00753">
    <property type="entry name" value="Lactamase_B"/>
    <property type="match status" value="1"/>
</dbReference>
<evidence type="ECO:0000313" key="2">
    <source>
        <dbReference type="EMBL" id="TWI85756.1"/>
    </source>
</evidence>
<accession>A0A562SYG4</accession>
<dbReference type="AlphaFoldDB" id="A0A562SYG4"/>
<dbReference type="InterPro" id="IPR001279">
    <property type="entry name" value="Metallo-B-lactamas"/>
</dbReference>
<protein>
    <submittedName>
        <fullName evidence="2">Glyoxylase-like metal-dependent hydrolase (Beta-lactamase superfamily II)</fullName>
    </submittedName>
</protein>
<dbReference type="OrthoDB" id="9802248at2"/>
<dbReference type="GO" id="GO:0016787">
    <property type="term" value="F:hydrolase activity"/>
    <property type="evidence" value="ECO:0007669"/>
    <property type="project" value="UniProtKB-KW"/>
</dbReference>
<dbReference type="RefSeq" id="WP_144884856.1">
    <property type="nucleotide sequence ID" value="NZ_VLLE01000002.1"/>
</dbReference>
<reference evidence="2 3" key="1">
    <citation type="journal article" date="2015" name="Stand. Genomic Sci.">
        <title>Genomic Encyclopedia of Bacterial and Archaeal Type Strains, Phase III: the genomes of soil and plant-associated and newly described type strains.</title>
        <authorList>
            <person name="Whitman W.B."/>
            <person name="Woyke T."/>
            <person name="Klenk H.P."/>
            <person name="Zhou Y."/>
            <person name="Lilburn T.G."/>
            <person name="Beck B.J."/>
            <person name="De Vos P."/>
            <person name="Vandamme P."/>
            <person name="Eisen J.A."/>
            <person name="Garrity G."/>
            <person name="Hugenholtz P."/>
            <person name="Kyrpides N.C."/>
        </authorList>
    </citation>
    <scope>NUCLEOTIDE SEQUENCE [LARGE SCALE GENOMIC DNA]</scope>
    <source>
        <strain evidence="2 3">CGMCC 1.7271</strain>
    </source>
</reference>